<keyword evidence="1" id="KW-0472">Membrane</keyword>
<dbReference type="Proteomes" id="UP000263993">
    <property type="component" value="Unassembled WGS sequence"/>
</dbReference>
<keyword evidence="3" id="KW-1185">Reference proteome</keyword>
<reference evidence="3" key="1">
    <citation type="submission" date="2018-08" db="EMBL/GenBank/DDBJ databases">
        <authorList>
            <person name="Kim S.-J."/>
            <person name="Jung G.-Y."/>
        </authorList>
    </citation>
    <scope>NUCLEOTIDE SEQUENCE [LARGE SCALE GENOMIC DNA]</scope>
    <source>
        <strain evidence="3">GY_H</strain>
    </source>
</reference>
<protein>
    <submittedName>
        <fullName evidence="2">Tricarballylate utilization 4Fe-4S protein TcuB</fullName>
    </submittedName>
</protein>
<keyword evidence="1" id="KW-0812">Transmembrane</keyword>
<dbReference type="InterPro" id="IPR012830">
    <property type="entry name" value="Citrate_utilization_prot_B"/>
</dbReference>
<gene>
    <name evidence="2" type="primary">tcuB</name>
    <name evidence="2" type="ORF">DXH78_15650</name>
</gene>
<dbReference type="AlphaFoldDB" id="A0A371B385"/>
<feature type="transmembrane region" description="Helical" evidence="1">
    <location>
        <begin position="326"/>
        <end position="347"/>
    </location>
</feature>
<dbReference type="NCBIfam" id="TIGR02484">
    <property type="entry name" value="CitB"/>
    <property type="match status" value="1"/>
</dbReference>
<feature type="transmembrane region" description="Helical" evidence="1">
    <location>
        <begin position="107"/>
        <end position="128"/>
    </location>
</feature>
<accession>A0A371B385</accession>
<evidence type="ECO:0000313" key="2">
    <source>
        <dbReference type="EMBL" id="RDV02038.1"/>
    </source>
</evidence>
<dbReference type="SUPFAM" id="SSF103501">
    <property type="entry name" value="Respiratory nitrate reductase 1 gamma chain"/>
    <property type="match status" value="1"/>
</dbReference>
<name>A0A371B385_9BRAD</name>
<comment type="caution">
    <text evidence="2">The sequence shown here is derived from an EMBL/GenBank/DDBJ whole genome shotgun (WGS) entry which is preliminary data.</text>
</comment>
<dbReference type="InterPro" id="IPR036197">
    <property type="entry name" value="NarG-like_sf"/>
</dbReference>
<sequence length="370" mass="40533">MHTTTSHPTEALNEADRLMVVCNSCRYCEGLCAVFPAMERRRLFTDADLNYLSNLCHGCGACFSDCQFSPPHEFSVNVPRALAKVRGDSYRVYAWPRPLNGLFARNGLAISLIAALSVAAFIVGFAAYRDASVLFGVHTGPGAFYKLMPHNTMAVLFGSVFVYSLVALTLSMRAFWRDISGGAPIGGLRPLLQAVKDAGRLRYLDGGGAGCINDDEEPTDRRKHYHHATFYGFLLCFAATSVATLYHYFLGREAPYPWWDLPVVLGTLGGVGLVVGPIGLLVAKFRRAPELLDEARFGMDVAFIVMLMLTSVTGLALLVFRATPAMGILLAVHLGVVFALFLTMPYGKFVHGLYRFLALVQYARESKTGH</sequence>
<evidence type="ECO:0000256" key="1">
    <source>
        <dbReference type="SAM" id="Phobius"/>
    </source>
</evidence>
<feature type="transmembrane region" description="Helical" evidence="1">
    <location>
        <begin position="230"/>
        <end position="249"/>
    </location>
</feature>
<dbReference type="OrthoDB" id="9765258at2"/>
<organism evidence="2 3">
    <name type="scientific">Undibacter mobilis</name>
    <dbReference type="NCBI Taxonomy" id="2292256"/>
    <lineage>
        <taxon>Bacteria</taxon>
        <taxon>Pseudomonadati</taxon>
        <taxon>Pseudomonadota</taxon>
        <taxon>Alphaproteobacteria</taxon>
        <taxon>Hyphomicrobiales</taxon>
        <taxon>Nitrobacteraceae</taxon>
        <taxon>Undibacter</taxon>
    </lineage>
</organism>
<proteinExistence type="predicted"/>
<keyword evidence="1" id="KW-1133">Transmembrane helix</keyword>
<feature type="transmembrane region" description="Helical" evidence="1">
    <location>
        <begin position="148"/>
        <end position="170"/>
    </location>
</feature>
<feature type="transmembrane region" description="Helical" evidence="1">
    <location>
        <begin position="261"/>
        <end position="285"/>
    </location>
</feature>
<feature type="transmembrane region" description="Helical" evidence="1">
    <location>
        <begin position="297"/>
        <end position="320"/>
    </location>
</feature>
<evidence type="ECO:0000313" key="3">
    <source>
        <dbReference type="Proteomes" id="UP000263993"/>
    </source>
</evidence>
<dbReference type="EMBL" id="QRGO01000002">
    <property type="protein sequence ID" value="RDV02038.1"/>
    <property type="molecule type" value="Genomic_DNA"/>
</dbReference>